<accession>A0ABD7PQQ1</accession>
<organism evidence="4 5">
    <name type="scientific">Rhizobium leguminosarum</name>
    <dbReference type="NCBI Taxonomy" id="384"/>
    <lineage>
        <taxon>Bacteria</taxon>
        <taxon>Pseudomonadati</taxon>
        <taxon>Pseudomonadota</taxon>
        <taxon>Alphaproteobacteria</taxon>
        <taxon>Hyphomicrobiales</taxon>
        <taxon>Rhizobiaceae</taxon>
        <taxon>Rhizobium/Agrobacterium group</taxon>
        <taxon>Rhizobium</taxon>
    </lineage>
</organism>
<evidence type="ECO:0000313" key="4">
    <source>
        <dbReference type="EMBL" id="TAW29429.1"/>
    </source>
</evidence>
<dbReference type="InterPro" id="IPR038729">
    <property type="entry name" value="Rad50/SbcC_AAA"/>
</dbReference>
<name>A0ABD7PQQ1_RHILE</name>
<evidence type="ECO:0000259" key="3">
    <source>
        <dbReference type="Pfam" id="PF13476"/>
    </source>
</evidence>
<dbReference type="RefSeq" id="WP_130705396.1">
    <property type="nucleotide sequence ID" value="NZ_JAAXFE010000010.1"/>
</dbReference>
<sequence>MRIKQLYTEPATIDPIFFHEGVNIILGESDTTSSKNNGVGKSLCIEFLNFALLKRKSDSRVARIPEAAFDHDTLICVDFVMGASGYTIKRSISEAERPHIVVDGRETVFAKMDDATSFLTSQMFRNEQSRIGFREILGPLIRDERSEFKSIVSCFDTKARVPDNYAPHLMLLGINVDFYRAIKGLQKELDNIAAEENRIKESVKLVRQKSIDEARSDLNALEDEVEKIQEGIDALENAPTYDIVKGEILSIEDEMAQLRTRKEVLSRRAANLAPIAAEPSVDSDEIREFYDHLSAGLGTSIARDLDEVLSFKNKIEQFQRHLLLEKTTVIDTEVRSINKQLGNLDKRYGKLVRVLDQDGELRNLRQTYASYQAKSDEYGQLKSFISRYDQLLLDRQAKKSDIEAERLKLQESISVAVDRVRSFQRTILGIHEFIQGNRKASFEIRTTTKKHIVEIVLRIDDDGSHSVEREKVFIYDIALLLNDFTMARHPGLLVHDNIFDVDNDTLEKSLEYIVTRVPFDDGQQYILTLNVDRLERYEEEAWYDELMENVVATFTKSNRFLKTKYQEIGS</sequence>
<dbReference type="AlphaFoldDB" id="A0ABD7PQQ1"/>
<dbReference type="Gene3D" id="3.40.50.300">
    <property type="entry name" value="P-loop containing nucleotide triphosphate hydrolases"/>
    <property type="match status" value="1"/>
</dbReference>
<dbReference type="Proteomes" id="UP000292036">
    <property type="component" value="Unassembled WGS sequence"/>
</dbReference>
<feature type="domain" description="DUF2326" evidence="2">
    <location>
        <begin position="431"/>
        <end position="563"/>
    </location>
</feature>
<keyword evidence="1" id="KW-0175">Coiled coil</keyword>
<dbReference type="EMBL" id="SIPS01000001">
    <property type="protein sequence ID" value="TAW29429.1"/>
    <property type="molecule type" value="Genomic_DNA"/>
</dbReference>
<proteinExistence type="predicted"/>
<dbReference type="Pfam" id="PF10088">
    <property type="entry name" value="DUF2326"/>
    <property type="match status" value="1"/>
</dbReference>
<protein>
    <submittedName>
        <fullName evidence="4">DUF2326 domain-containing protein</fullName>
    </submittedName>
</protein>
<feature type="coiled-coil region" evidence="1">
    <location>
        <begin position="182"/>
        <end position="268"/>
    </location>
</feature>
<gene>
    <name evidence="4" type="ORF">ELI19_07950</name>
</gene>
<evidence type="ECO:0000313" key="5">
    <source>
        <dbReference type="Proteomes" id="UP000292036"/>
    </source>
</evidence>
<dbReference type="InterPro" id="IPR018760">
    <property type="entry name" value="DUF2326"/>
</dbReference>
<comment type="caution">
    <text evidence="4">The sequence shown here is derived from an EMBL/GenBank/DDBJ whole genome shotgun (WGS) entry which is preliminary data.</text>
</comment>
<evidence type="ECO:0000259" key="2">
    <source>
        <dbReference type="Pfam" id="PF10088"/>
    </source>
</evidence>
<reference evidence="4 5" key="1">
    <citation type="submission" date="2019-02" db="EMBL/GenBank/DDBJ databases">
        <title>The genomic architecture of introgression among sibling species of bacteria.</title>
        <authorList>
            <person name="Cavassim M.I.A."/>
            <person name="Moeskjaer S."/>
            <person name="Moslemi C."/>
            <person name="Fields B."/>
            <person name="Bachmann A."/>
            <person name="Vilhjalmsson B."/>
            <person name="Schierup M.H."/>
            <person name="Young J.P.W."/>
            <person name="Andersen S.U."/>
        </authorList>
    </citation>
    <scope>NUCLEOTIDE SEQUENCE [LARGE SCALE GENOMIC DNA]</scope>
    <source>
        <strain evidence="4 5">SM151B</strain>
    </source>
</reference>
<evidence type="ECO:0000256" key="1">
    <source>
        <dbReference type="SAM" id="Coils"/>
    </source>
</evidence>
<feature type="domain" description="Rad50/SbcC-type AAA" evidence="3">
    <location>
        <begin position="18"/>
        <end position="230"/>
    </location>
</feature>
<dbReference type="Pfam" id="PF13476">
    <property type="entry name" value="AAA_23"/>
    <property type="match status" value="1"/>
</dbReference>
<dbReference type="InterPro" id="IPR027417">
    <property type="entry name" value="P-loop_NTPase"/>
</dbReference>